<dbReference type="EMBL" id="CABIKO010000124">
    <property type="protein sequence ID" value="VVA27587.1"/>
    <property type="molecule type" value="Genomic_DNA"/>
</dbReference>
<dbReference type="Pfam" id="PF05659">
    <property type="entry name" value="RPW8"/>
    <property type="match status" value="1"/>
</dbReference>
<sequence length="153" mass="17389">MFSGLLLLARKILDNQDELDKRLSDLEKVQEEAGLRAQQKTNMREFSGSNNTQTMGHDRSEGNGVEGATLGTSFGVLFGAFIQVKDKTRMFKRILGYLESTIDSLKPFIEEIVEYNKVLHLSKEELGNFITLMEKGAQLIHKCSKIRKWASYK</sequence>
<dbReference type="Gramene" id="VVA27587">
    <property type="protein sequence ID" value="VVA27587"/>
    <property type="gene ID" value="Prudul26B028526"/>
</dbReference>
<dbReference type="InterPro" id="IPR008808">
    <property type="entry name" value="Powdery_mildew-R_dom"/>
</dbReference>
<feature type="non-terminal residue" evidence="2">
    <location>
        <position position="153"/>
    </location>
</feature>
<dbReference type="PROSITE" id="PS51153">
    <property type="entry name" value="RPW8"/>
    <property type="match status" value="1"/>
</dbReference>
<gene>
    <name evidence="2" type="ORF">ALMOND_2B028526</name>
</gene>
<feature type="domain" description="RPW8" evidence="1">
    <location>
        <begin position="57"/>
        <end position="153"/>
    </location>
</feature>
<dbReference type="InParanoid" id="A0A5E4FHX1"/>
<organism evidence="2 3">
    <name type="scientific">Prunus dulcis</name>
    <name type="common">Almond</name>
    <name type="synonym">Amygdalus dulcis</name>
    <dbReference type="NCBI Taxonomy" id="3755"/>
    <lineage>
        <taxon>Eukaryota</taxon>
        <taxon>Viridiplantae</taxon>
        <taxon>Streptophyta</taxon>
        <taxon>Embryophyta</taxon>
        <taxon>Tracheophyta</taxon>
        <taxon>Spermatophyta</taxon>
        <taxon>Magnoliopsida</taxon>
        <taxon>eudicotyledons</taxon>
        <taxon>Gunneridae</taxon>
        <taxon>Pentapetalae</taxon>
        <taxon>rosids</taxon>
        <taxon>fabids</taxon>
        <taxon>Rosales</taxon>
        <taxon>Rosaceae</taxon>
        <taxon>Amygdaloideae</taxon>
        <taxon>Amygdaleae</taxon>
        <taxon>Prunus</taxon>
    </lineage>
</organism>
<evidence type="ECO:0000313" key="3">
    <source>
        <dbReference type="Proteomes" id="UP000327085"/>
    </source>
</evidence>
<proteinExistence type="predicted"/>
<dbReference type="AlphaFoldDB" id="A0A5E4FHX1"/>
<dbReference type="FunCoup" id="A0A5E4FHX1">
    <property type="interactions" value="112"/>
</dbReference>
<reference evidence="3" key="1">
    <citation type="journal article" date="2020" name="Plant J.">
        <title>Transposons played a major role in the diversification between the closely related almond and peach genomes: results from the almond genome sequence.</title>
        <authorList>
            <person name="Alioto T."/>
            <person name="Alexiou K.G."/>
            <person name="Bardil A."/>
            <person name="Barteri F."/>
            <person name="Castanera R."/>
            <person name="Cruz F."/>
            <person name="Dhingra A."/>
            <person name="Duval H."/>
            <person name="Fernandez I Marti A."/>
            <person name="Frias L."/>
            <person name="Galan B."/>
            <person name="Garcia J.L."/>
            <person name="Howad W."/>
            <person name="Gomez-Garrido J."/>
            <person name="Gut M."/>
            <person name="Julca I."/>
            <person name="Morata J."/>
            <person name="Puigdomenech P."/>
            <person name="Ribeca P."/>
            <person name="Rubio Cabetas M.J."/>
            <person name="Vlasova A."/>
            <person name="Wirthensohn M."/>
            <person name="Garcia-Mas J."/>
            <person name="Gabaldon T."/>
            <person name="Casacuberta J.M."/>
            <person name="Arus P."/>
        </authorList>
    </citation>
    <scope>NUCLEOTIDE SEQUENCE [LARGE SCALE GENOMIC DNA]</scope>
    <source>
        <strain evidence="3">cv. Texas</strain>
    </source>
</reference>
<evidence type="ECO:0000313" key="2">
    <source>
        <dbReference type="EMBL" id="VVA27587.1"/>
    </source>
</evidence>
<dbReference type="Proteomes" id="UP000327085">
    <property type="component" value="Chromosome 5"/>
</dbReference>
<protein>
    <submittedName>
        <fullName evidence="2">PREDICTED: probable</fullName>
    </submittedName>
</protein>
<evidence type="ECO:0000259" key="1">
    <source>
        <dbReference type="PROSITE" id="PS51153"/>
    </source>
</evidence>
<accession>A0A5E4FHX1</accession>
<name>A0A5E4FHX1_PRUDU</name>